<dbReference type="InterPro" id="IPR013325">
    <property type="entry name" value="RNA_pol_sigma_r2"/>
</dbReference>
<dbReference type="PROSITE" id="PS00715">
    <property type="entry name" value="SIGMA70_1"/>
    <property type="match status" value="1"/>
</dbReference>
<dbReference type="Pfam" id="PF04542">
    <property type="entry name" value="Sigma70_r2"/>
    <property type="match status" value="1"/>
</dbReference>
<comment type="function">
    <text evidence="6">Sigma factors are initiation factors that promote the attachment of RNA polymerase to specific initiation sites and are then released.</text>
</comment>
<dbReference type="SUPFAM" id="SSF88659">
    <property type="entry name" value="Sigma3 and sigma4 domains of RNA polymerase sigma factors"/>
    <property type="match status" value="1"/>
</dbReference>
<dbReference type="InterPro" id="IPR007630">
    <property type="entry name" value="RNA_pol_sigma70_r4"/>
</dbReference>
<evidence type="ECO:0000259" key="7">
    <source>
        <dbReference type="PROSITE" id="PS00715"/>
    </source>
</evidence>
<dbReference type="GO" id="GO:0016987">
    <property type="term" value="F:sigma factor activity"/>
    <property type="evidence" value="ECO:0007669"/>
    <property type="project" value="UniProtKB-KW"/>
</dbReference>
<feature type="domain" description="RNA polymerase sigma-70" evidence="8">
    <location>
        <begin position="244"/>
        <end position="270"/>
    </location>
</feature>
<organism evidence="9 10">
    <name type="scientific">Pararhodobacter oceanensis</name>
    <dbReference type="NCBI Taxonomy" id="2172121"/>
    <lineage>
        <taxon>Bacteria</taxon>
        <taxon>Pseudomonadati</taxon>
        <taxon>Pseudomonadota</taxon>
        <taxon>Alphaproteobacteria</taxon>
        <taxon>Rhodobacterales</taxon>
        <taxon>Paracoccaceae</taxon>
        <taxon>Pararhodobacter</taxon>
    </lineage>
</organism>
<evidence type="ECO:0000313" key="9">
    <source>
        <dbReference type="EMBL" id="PVH29637.1"/>
    </source>
</evidence>
<gene>
    <name evidence="9" type="ORF">DDE20_05830</name>
</gene>
<dbReference type="Gene3D" id="1.20.120.1810">
    <property type="match status" value="1"/>
</dbReference>
<comment type="similarity">
    <text evidence="1 6">Belongs to the sigma-70 factor family.</text>
</comment>
<dbReference type="NCBIfam" id="NF005143">
    <property type="entry name" value="PRK06596.1"/>
    <property type="match status" value="1"/>
</dbReference>
<dbReference type="RefSeq" id="WP_116557524.1">
    <property type="nucleotide sequence ID" value="NZ_JBLWXM010000017.1"/>
</dbReference>
<dbReference type="GO" id="GO:0006352">
    <property type="term" value="P:DNA-templated transcription initiation"/>
    <property type="evidence" value="ECO:0007669"/>
    <property type="project" value="InterPro"/>
</dbReference>
<evidence type="ECO:0000256" key="3">
    <source>
        <dbReference type="ARBA" id="ARBA00023082"/>
    </source>
</evidence>
<keyword evidence="10" id="KW-1185">Reference proteome</keyword>
<dbReference type="SUPFAM" id="SSF88946">
    <property type="entry name" value="Sigma2 domain of RNA polymerase sigma factors"/>
    <property type="match status" value="1"/>
</dbReference>
<dbReference type="NCBIfam" id="TIGR02937">
    <property type="entry name" value="sigma70-ECF"/>
    <property type="match status" value="1"/>
</dbReference>
<dbReference type="NCBIfam" id="NF005693">
    <property type="entry name" value="PRK07500.1"/>
    <property type="match status" value="1"/>
</dbReference>
<dbReference type="GO" id="GO:0003677">
    <property type="term" value="F:DNA binding"/>
    <property type="evidence" value="ECO:0007669"/>
    <property type="project" value="UniProtKB-KW"/>
</dbReference>
<dbReference type="InterPro" id="IPR007627">
    <property type="entry name" value="RNA_pol_sigma70_r2"/>
</dbReference>
<proteinExistence type="inferred from homology"/>
<name>A0A2T8HW26_9RHOB</name>
<accession>A0A2T8HW26</accession>
<reference evidence="9 10" key="1">
    <citation type="submission" date="2018-04" db="EMBL/GenBank/DDBJ databases">
        <title>Pararhodobacter oceanense sp. nov., isolated from marine intertidal sediment.</title>
        <authorList>
            <person name="Wang X.-L."/>
            <person name="Du Z.-J."/>
        </authorList>
    </citation>
    <scope>NUCLEOTIDE SEQUENCE [LARGE SCALE GENOMIC DNA]</scope>
    <source>
        <strain evidence="9 10">AM505</strain>
    </source>
</reference>
<dbReference type="InterPro" id="IPR000943">
    <property type="entry name" value="RNA_pol_sigma70"/>
</dbReference>
<dbReference type="PANTHER" id="PTHR30376">
    <property type="entry name" value="SIGMA FACTOR RPOH HEAT SHOCK RELATED"/>
    <property type="match status" value="1"/>
</dbReference>
<keyword evidence="5 6" id="KW-0804">Transcription</keyword>
<keyword evidence="4 6" id="KW-0238">DNA-binding</keyword>
<evidence type="ECO:0000256" key="6">
    <source>
        <dbReference type="RuleBase" id="RU362124"/>
    </source>
</evidence>
<dbReference type="EMBL" id="QDKM01000002">
    <property type="protein sequence ID" value="PVH29637.1"/>
    <property type="molecule type" value="Genomic_DNA"/>
</dbReference>
<dbReference type="Gene3D" id="1.20.140.160">
    <property type="match status" value="1"/>
</dbReference>
<dbReference type="AlphaFoldDB" id="A0A2T8HW26"/>
<evidence type="ECO:0000313" key="10">
    <source>
        <dbReference type="Proteomes" id="UP000245911"/>
    </source>
</evidence>
<evidence type="ECO:0000256" key="5">
    <source>
        <dbReference type="ARBA" id="ARBA00023163"/>
    </source>
</evidence>
<dbReference type="PRINTS" id="PR00046">
    <property type="entry name" value="SIGMA70FCT"/>
</dbReference>
<keyword evidence="3 6" id="KW-0731">Sigma factor</keyword>
<dbReference type="CDD" id="cd06171">
    <property type="entry name" value="Sigma70_r4"/>
    <property type="match status" value="1"/>
</dbReference>
<dbReference type="InterPro" id="IPR014284">
    <property type="entry name" value="RNA_pol_sigma-70_dom"/>
</dbReference>
<feature type="domain" description="RNA polymerase sigma-70" evidence="7">
    <location>
        <begin position="69"/>
        <end position="82"/>
    </location>
</feature>
<dbReference type="InterPro" id="IPR050813">
    <property type="entry name" value="Sigma-70_Factor"/>
</dbReference>
<evidence type="ECO:0000256" key="2">
    <source>
        <dbReference type="ARBA" id="ARBA00023015"/>
    </source>
</evidence>
<evidence type="ECO:0000256" key="1">
    <source>
        <dbReference type="ARBA" id="ARBA00007788"/>
    </source>
</evidence>
<comment type="caution">
    <text evidence="9">The sequence shown here is derived from an EMBL/GenBank/DDBJ whole genome shotgun (WGS) entry which is preliminary data.</text>
</comment>
<dbReference type="PANTHER" id="PTHR30376:SF3">
    <property type="entry name" value="RNA POLYMERASE SIGMA FACTOR RPOH"/>
    <property type="match status" value="1"/>
</dbReference>
<dbReference type="PROSITE" id="PS00716">
    <property type="entry name" value="SIGMA70_2"/>
    <property type="match status" value="1"/>
</dbReference>
<evidence type="ECO:0000256" key="4">
    <source>
        <dbReference type="ARBA" id="ARBA00023125"/>
    </source>
</evidence>
<protein>
    <recommendedName>
        <fullName evidence="6">RNA polymerase sigma factor</fullName>
    </recommendedName>
</protein>
<evidence type="ECO:0000259" key="8">
    <source>
        <dbReference type="PROSITE" id="PS00716"/>
    </source>
</evidence>
<dbReference type="Proteomes" id="UP000245911">
    <property type="component" value="Unassembled WGS sequence"/>
</dbReference>
<dbReference type="Pfam" id="PF04545">
    <property type="entry name" value="Sigma70_r4"/>
    <property type="match status" value="1"/>
</dbReference>
<dbReference type="OrthoDB" id="9809557at2"/>
<dbReference type="InterPro" id="IPR013324">
    <property type="entry name" value="RNA_pol_sigma_r3/r4-like"/>
</dbReference>
<sequence>MGFQNPHIRRYVRASMAEEMLSAEVETELAVAWRDNRDEAALHRLIQAYARLAVSFAGRFRRYDVPYEDLIQQGNLGLMRAAEKFDPENGARFSTYASWWIRASMQDYVMRNWSMVRTGTNATQKKLFFHLRRVIAKHIDDESREEPLSVLVARELEVPEAQVEAMMGRMSGPDLSLDAPQSSDDEGRSWVETIEDEDAQTEADVAARLDGERRRAALYDAVQQLPERERVIVAARHLAEVPTTLSDLGADMGISKERVRQLEARALARVTETVRAGNLVGNQAGNQAGELVEAA</sequence>
<keyword evidence="2 6" id="KW-0805">Transcription regulation</keyword>